<feature type="region of interest" description="Disordered" evidence="1">
    <location>
        <begin position="22"/>
        <end position="54"/>
    </location>
</feature>
<feature type="compositionally biased region" description="Polar residues" evidence="1">
    <location>
        <begin position="31"/>
        <end position="54"/>
    </location>
</feature>
<evidence type="ECO:0000313" key="3">
    <source>
        <dbReference type="Proteomes" id="UP001443914"/>
    </source>
</evidence>
<sequence length="100" mass="11511">MIGLEASIRFANLTTFQTKFKPNIEPDRNCEQSWDSKQTTSNEQETKMGSSREYSVRIQQVHKQGNALGRSVDLSKFNDYDQFIDELDRLFDFNGGCLHG</sequence>
<dbReference type="EMBL" id="JBDFQZ010000001">
    <property type="protein sequence ID" value="KAK9755757.1"/>
    <property type="molecule type" value="Genomic_DNA"/>
</dbReference>
<dbReference type="AlphaFoldDB" id="A0AAW1N8V4"/>
<evidence type="ECO:0000313" key="2">
    <source>
        <dbReference type="EMBL" id="KAK9755757.1"/>
    </source>
</evidence>
<accession>A0AAW1N8V4</accession>
<reference evidence="2" key="1">
    <citation type="submission" date="2024-03" db="EMBL/GenBank/DDBJ databases">
        <title>WGS assembly of Saponaria officinalis var. Norfolk2.</title>
        <authorList>
            <person name="Jenkins J."/>
            <person name="Shu S."/>
            <person name="Grimwood J."/>
            <person name="Barry K."/>
            <person name="Goodstein D."/>
            <person name="Schmutz J."/>
            <person name="Leebens-Mack J."/>
            <person name="Osbourn A."/>
        </authorList>
    </citation>
    <scope>NUCLEOTIDE SEQUENCE [LARGE SCALE GENOMIC DNA]</scope>
    <source>
        <strain evidence="2">JIC</strain>
    </source>
</reference>
<evidence type="ECO:0008006" key="4">
    <source>
        <dbReference type="Google" id="ProtNLM"/>
    </source>
</evidence>
<proteinExistence type="predicted"/>
<keyword evidence="3" id="KW-1185">Reference proteome</keyword>
<dbReference type="Gene3D" id="3.10.20.90">
    <property type="entry name" value="Phosphatidylinositol 3-kinase Catalytic Subunit, Chain A, domain 1"/>
    <property type="match status" value="1"/>
</dbReference>
<gene>
    <name evidence="2" type="ORF">RND81_01G048200</name>
</gene>
<name>A0AAW1N8V4_SAPOF</name>
<comment type="caution">
    <text evidence="2">The sequence shown here is derived from an EMBL/GenBank/DDBJ whole genome shotgun (WGS) entry which is preliminary data.</text>
</comment>
<dbReference type="Proteomes" id="UP001443914">
    <property type="component" value="Unassembled WGS sequence"/>
</dbReference>
<organism evidence="2 3">
    <name type="scientific">Saponaria officinalis</name>
    <name type="common">Common soapwort</name>
    <name type="synonym">Lychnis saponaria</name>
    <dbReference type="NCBI Taxonomy" id="3572"/>
    <lineage>
        <taxon>Eukaryota</taxon>
        <taxon>Viridiplantae</taxon>
        <taxon>Streptophyta</taxon>
        <taxon>Embryophyta</taxon>
        <taxon>Tracheophyta</taxon>
        <taxon>Spermatophyta</taxon>
        <taxon>Magnoliopsida</taxon>
        <taxon>eudicotyledons</taxon>
        <taxon>Gunneridae</taxon>
        <taxon>Pentapetalae</taxon>
        <taxon>Caryophyllales</taxon>
        <taxon>Caryophyllaceae</taxon>
        <taxon>Caryophylleae</taxon>
        <taxon>Saponaria</taxon>
    </lineage>
</organism>
<evidence type="ECO:0000256" key="1">
    <source>
        <dbReference type="SAM" id="MobiDB-lite"/>
    </source>
</evidence>
<protein>
    <recommendedName>
        <fullName evidence="4">Auxin-responsive protein</fullName>
    </recommendedName>
</protein>